<gene>
    <name evidence="3" type="ORF">HOP60_08270</name>
    <name evidence="4" type="ORF">HOP61_18730</name>
</gene>
<dbReference type="RefSeq" id="WP_103968542.1">
    <property type="nucleotide sequence ID" value="NZ_FNVC01000004.1"/>
</dbReference>
<feature type="chain" id="PRO_5043498678" evidence="1">
    <location>
        <begin position="22"/>
        <end position="96"/>
    </location>
</feature>
<evidence type="ECO:0000313" key="3">
    <source>
        <dbReference type="EMBL" id="MCE8046727.1"/>
    </source>
</evidence>
<evidence type="ECO:0000313" key="6">
    <source>
        <dbReference type="Proteomes" id="UP001320178"/>
    </source>
</evidence>
<evidence type="ECO:0000259" key="2">
    <source>
        <dbReference type="Pfam" id="PF13202"/>
    </source>
</evidence>
<dbReference type="EMBL" id="JABFTS010000010">
    <property type="protein sequence ID" value="MCE8053330.1"/>
    <property type="molecule type" value="Genomic_DNA"/>
</dbReference>
<proteinExistence type="predicted"/>
<sequence length="96" mass="10316">MKLSIIALCLALAAVPGAALAERPSPEDNLFQTAQIGTSSRPNVVSSFDEIDTDHNGYISATEASRASMAASFGSLDRNLDGLLSREEYEDHHKDH</sequence>
<dbReference type="AlphaFoldDB" id="A0AAW4YY29"/>
<dbReference type="GO" id="GO:0005509">
    <property type="term" value="F:calcium ion binding"/>
    <property type="evidence" value="ECO:0007669"/>
    <property type="project" value="InterPro"/>
</dbReference>
<evidence type="ECO:0000313" key="4">
    <source>
        <dbReference type="EMBL" id="MCE8053330.1"/>
    </source>
</evidence>
<protein>
    <submittedName>
        <fullName evidence="4">EF-hand domain-containing protein</fullName>
    </submittedName>
</protein>
<dbReference type="InterPro" id="IPR002048">
    <property type="entry name" value="EF_hand_dom"/>
</dbReference>
<keyword evidence="5" id="KW-1185">Reference proteome</keyword>
<evidence type="ECO:0000313" key="5">
    <source>
        <dbReference type="Proteomes" id="UP001320154"/>
    </source>
</evidence>
<reference evidence="4 5" key="2">
    <citation type="journal article" date="2021" name="Front. Microbiol.">
        <title>Aerobic Denitrification and Heterotrophic Sulfur Oxidation in the Genus Halomonas Revealed by Six Novel Species Characterizations and Genome-Based Analysis.</title>
        <authorList>
            <person name="Wang L."/>
            <person name="Shao Z."/>
        </authorList>
    </citation>
    <scope>NUCLEOTIDE SEQUENCE</scope>
    <source>
        <strain evidence="3 5">MCCC 1A05748</strain>
        <strain evidence="4">MCCC 1A05776</strain>
    </source>
</reference>
<dbReference type="Proteomes" id="UP001320154">
    <property type="component" value="Unassembled WGS sequence"/>
</dbReference>
<dbReference type="SUPFAM" id="SSF47473">
    <property type="entry name" value="EF-hand"/>
    <property type="match status" value="1"/>
</dbReference>
<keyword evidence="1" id="KW-0732">Signal</keyword>
<dbReference type="Pfam" id="PF13202">
    <property type="entry name" value="EF-hand_5"/>
    <property type="match status" value="1"/>
</dbReference>
<dbReference type="Proteomes" id="UP001320178">
    <property type="component" value="Unassembled WGS sequence"/>
</dbReference>
<dbReference type="InterPro" id="IPR011992">
    <property type="entry name" value="EF-hand-dom_pair"/>
</dbReference>
<dbReference type="EMBL" id="JABFTQ010000004">
    <property type="protein sequence ID" value="MCE8046727.1"/>
    <property type="molecule type" value="Genomic_DNA"/>
</dbReference>
<dbReference type="Gene3D" id="1.10.238.10">
    <property type="entry name" value="EF-hand"/>
    <property type="match status" value="1"/>
</dbReference>
<feature type="domain" description="EF-hand" evidence="2">
    <location>
        <begin position="47"/>
        <end position="63"/>
    </location>
</feature>
<comment type="caution">
    <text evidence="4">The sequence shown here is derived from an EMBL/GenBank/DDBJ whole genome shotgun (WGS) entry which is preliminary data.</text>
</comment>
<reference evidence="4" key="1">
    <citation type="submission" date="2020-05" db="EMBL/GenBank/DDBJ databases">
        <authorList>
            <person name="Wang L."/>
            <person name="Shao Z."/>
        </authorList>
    </citation>
    <scope>NUCLEOTIDE SEQUENCE</scope>
    <source>
        <strain evidence="3">MCCC 1A05748</strain>
        <strain evidence="4">MCCC 1A05776</strain>
    </source>
</reference>
<organism evidence="4 6">
    <name type="scientific">Billgrantia desiderata</name>
    <dbReference type="NCBI Taxonomy" id="52021"/>
    <lineage>
        <taxon>Bacteria</taxon>
        <taxon>Pseudomonadati</taxon>
        <taxon>Pseudomonadota</taxon>
        <taxon>Gammaproteobacteria</taxon>
        <taxon>Oceanospirillales</taxon>
        <taxon>Halomonadaceae</taxon>
        <taxon>Billgrantia</taxon>
    </lineage>
</organism>
<name>A0AAW4YY29_9GAMM</name>
<accession>A0AAW4YY29</accession>
<evidence type="ECO:0000256" key="1">
    <source>
        <dbReference type="SAM" id="SignalP"/>
    </source>
</evidence>
<feature type="signal peptide" evidence="1">
    <location>
        <begin position="1"/>
        <end position="21"/>
    </location>
</feature>